<evidence type="ECO:0000313" key="11">
    <source>
        <dbReference type="EMBL" id="OAY64932.1"/>
    </source>
</evidence>
<reference evidence="11 12" key="1">
    <citation type="journal article" date="2016" name="DNA Res.">
        <title>The draft genome of MD-2 pineapple using hybrid error correction of long reads.</title>
        <authorList>
            <person name="Redwan R.M."/>
            <person name="Saidin A."/>
            <person name="Kumar S.V."/>
        </authorList>
    </citation>
    <scope>NUCLEOTIDE SEQUENCE [LARGE SCALE GENOMIC DNA]</scope>
    <source>
        <strain evidence="12">cv. MD2</strain>
        <tissue evidence="11">Leaf</tissue>
    </source>
</reference>
<feature type="domain" description="Myb-like" evidence="9">
    <location>
        <begin position="59"/>
        <end position="109"/>
    </location>
</feature>
<organism evidence="11 12">
    <name type="scientific">Ananas comosus</name>
    <name type="common">Pineapple</name>
    <name type="synonym">Ananas ananas</name>
    <dbReference type="NCBI Taxonomy" id="4615"/>
    <lineage>
        <taxon>Eukaryota</taxon>
        <taxon>Viridiplantae</taxon>
        <taxon>Streptophyta</taxon>
        <taxon>Embryophyta</taxon>
        <taxon>Tracheophyta</taxon>
        <taxon>Spermatophyta</taxon>
        <taxon>Magnoliopsida</taxon>
        <taxon>Liliopsida</taxon>
        <taxon>Poales</taxon>
        <taxon>Bromeliaceae</taxon>
        <taxon>Bromelioideae</taxon>
        <taxon>Ananas</taxon>
    </lineage>
</organism>
<dbReference type="GeneID" id="109720080"/>
<keyword evidence="4" id="KW-0238">DNA-binding</keyword>
<dbReference type="GO" id="GO:0043565">
    <property type="term" value="F:sequence-specific DNA binding"/>
    <property type="evidence" value="ECO:0007669"/>
    <property type="project" value="InterPro"/>
</dbReference>
<reference evidence="14" key="2">
    <citation type="submission" date="2025-04" db="UniProtKB">
        <authorList>
            <consortium name="RefSeq"/>
        </authorList>
    </citation>
    <scope>IDENTIFICATION</scope>
    <source>
        <tissue evidence="14">Leaf</tissue>
    </source>
</reference>
<dbReference type="Proteomes" id="UP000515123">
    <property type="component" value="Linkage group 14"/>
</dbReference>
<evidence type="ECO:0000256" key="3">
    <source>
        <dbReference type="ARBA" id="ARBA00023015"/>
    </source>
</evidence>
<gene>
    <name evidence="14" type="primary">LOC109720080</name>
    <name evidence="11" type="ORF">ACMD2_11916</name>
</gene>
<feature type="region of interest" description="Disordered" evidence="8">
    <location>
        <begin position="101"/>
        <end position="150"/>
    </location>
</feature>
<dbReference type="Gramene" id="Aco017649.1.mrna1">
    <property type="protein sequence ID" value="Aco017649.1.mrna1"/>
    <property type="gene ID" value="Aco017649.1.path1"/>
</dbReference>
<evidence type="ECO:0000256" key="8">
    <source>
        <dbReference type="SAM" id="MobiDB-lite"/>
    </source>
</evidence>
<dbReference type="GO" id="GO:0005634">
    <property type="term" value="C:nucleus"/>
    <property type="evidence" value="ECO:0007669"/>
    <property type="project" value="UniProtKB-SubCell"/>
</dbReference>
<feature type="domain" description="Myb-like" evidence="9">
    <location>
        <begin position="6"/>
        <end position="58"/>
    </location>
</feature>
<keyword evidence="5" id="KW-0804">Transcription</keyword>
<dbReference type="EMBL" id="LSRQ01007443">
    <property type="protein sequence ID" value="OAY64932.1"/>
    <property type="molecule type" value="Genomic_DNA"/>
</dbReference>
<dbReference type="PROSITE" id="PS50090">
    <property type="entry name" value="MYB_LIKE"/>
    <property type="match status" value="2"/>
</dbReference>
<keyword evidence="2" id="KW-0677">Repeat</keyword>
<feature type="compositionally biased region" description="Basic residues" evidence="8">
    <location>
        <begin position="105"/>
        <end position="114"/>
    </location>
</feature>
<dbReference type="PANTHER" id="PTHR45675:SF125">
    <property type="entry name" value="MYB DNA-BINDING DOMAIN SUPERFAMILY PROTEIN-RELATED"/>
    <property type="match status" value="1"/>
</dbReference>
<feature type="compositionally biased region" description="Low complexity" evidence="8">
    <location>
        <begin position="122"/>
        <end position="140"/>
    </location>
</feature>
<dbReference type="RefSeq" id="XP_020102550.1">
    <property type="nucleotide sequence ID" value="XM_020246961.1"/>
</dbReference>
<dbReference type="STRING" id="4615.A0A199UJ67"/>
<sequence>MVAAREGNTRRGPWSEQEDLQLVRFVRLFGERRWDYLAKVSGLSRSGKSCRLRWVNYLHPSLKRGPMTPQEEELVIELHDKWGNRWARIAQSLPGRTDNEIKNYWRTRMRKKAQERKTTRTSVSNSSPSSSSSNVSSSNSEENMDIGDKKSETVELKKDEGFTMDQIWSEIGALDQMDDGASFEGLKEGCCSDLGPSSLPSPVCEYWSEALWRIDDEEYEMLLSLPVHS</sequence>
<dbReference type="InterPro" id="IPR001005">
    <property type="entry name" value="SANT/Myb"/>
</dbReference>
<dbReference type="AlphaFoldDB" id="A0A199UJ67"/>
<evidence type="ECO:0000256" key="1">
    <source>
        <dbReference type="ARBA" id="ARBA00004123"/>
    </source>
</evidence>
<dbReference type="InterPro" id="IPR017930">
    <property type="entry name" value="Myb_dom"/>
</dbReference>
<dbReference type="SUPFAM" id="SSF46689">
    <property type="entry name" value="Homeodomain-like"/>
    <property type="match status" value="1"/>
</dbReference>
<dbReference type="FunFam" id="1.10.10.60:FF:000011">
    <property type="entry name" value="Myb transcription factor"/>
    <property type="match status" value="1"/>
</dbReference>
<dbReference type="InterPro" id="IPR044676">
    <property type="entry name" value="EOBI/EOBII-like_plant"/>
</dbReference>
<evidence type="ECO:0000259" key="10">
    <source>
        <dbReference type="PROSITE" id="PS51294"/>
    </source>
</evidence>
<dbReference type="GO" id="GO:0003700">
    <property type="term" value="F:DNA-binding transcription factor activity"/>
    <property type="evidence" value="ECO:0007669"/>
    <property type="project" value="InterPro"/>
</dbReference>
<dbReference type="Proteomes" id="UP000092600">
    <property type="component" value="Unassembled WGS sequence"/>
</dbReference>
<dbReference type="PROSITE" id="PS51294">
    <property type="entry name" value="HTH_MYB"/>
    <property type="match status" value="2"/>
</dbReference>
<dbReference type="SMART" id="SM00717">
    <property type="entry name" value="SANT"/>
    <property type="match status" value="2"/>
</dbReference>
<accession>A0A199UJ67</accession>
<name>A0A199UJ67_ANACO</name>
<evidence type="ECO:0000313" key="13">
    <source>
        <dbReference type="Proteomes" id="UP000515123"/>
    </source>
</evidence>
<dbReference type="PANTHER" id="PTHR45675">
    <property type="entry name" value="MYB TRANSCRIPTION FACTOR-RELATED-RELATED"/>
    <property type="match status" value="1"/>
</dbReference>
<feature type="domain" description="HTH myb-type" evidence="10">
    <location>
        <begin position="59"/>
        <end position="113"/>
    </location>
</feature>
<dbReference type="OrthoDB" id="2143914at2759"/>
<comment type="subcellular location">
    <subcellularLocation>
        <location evidence="1">Nucleus</location>
    </subcellularLocation>
</comment>
<dbReference type="Gene3D" id="1.10.10.60">
    <property type="entry name" value="Homeodomain-like"/>
    <property type="match status" value="2"/>
</dbReference>
<comment type="function">
    <text evidence="7">Transcription factor.</text>
</comment>
<keyword evidence="6" id="KW-0539">Nucleus</keyword>
<evidence type="ECO:0000313" key="12">
    <source>
        <dbReference type="Proteomes" id="UP000092600"/>
    </source>
</evidence>
<protein>
    <submittedName>
        <fullName evidence="11 14">Myb-related protein MYBAS1</fullName>
    </submittedName>
</protein>
<evidence type="ECO:0000256" key="6">
    <source>
        <dbReference type="ARBA" id="ARBA00023242"/>
    </source>
</evidence>
<evidence type="ECO:0000256" key="2">
    <source>
        <dbReference type="ARBA" id="ARBA00022737"/>
    </source>
</evidence>
<evidence type="ECO:0000313" key="14">
    <source>
        <dbReference type="RefSeq" id="XP_020102550.1"/>
    </source>
</evidence>
<keyword evidence="13" id="KW-1185">Reference proteome</keyword>
<dbReference type="Pfam" id="PF00249">
    <property type="entry name" value="Myb_DNA-binding"/>
    <property type="match status" value="2"/>
</dbReference>
<evidence type="ECO:0000259" key="9">
    <source>
        <dbReference type="PROSITE" id="PS50090"/>
    </source>
</evidence>
<evidence type="ECO:0000256" key="5">
    <source>
        <dbReference type="ARBA" id="ARBA00023163"/>
    </source>
</evidence>
<proteinExistence type="predicted"/>
<keyword evidence="3" id="KW-0805">Transcription regulation</keyword>
<dbReference type="InterPro" id="IPR009057">
    <property type="entry name" value="Homeodomain-like_sf"/>
</dbReference>
<evidence type="ECO:0000256" key="4">
    <source>
        <dbReference type="ARBA" id="ARBA00023125"/>
    </source>
</evidence>
<dbReference type="CDD" id="cd00167">
    <property type="entry name" value="SANT"/>
    <property type="match status" value="2"/>
</dbReference>
<feature type="domain" description="HTH myb-type" evidence="10">
    <location>
        <begin position="8"/>
        <end position="58"/>
    </location>
</feature>
<dbReference type="FunFam" id="1.10.10.60:FF:000259">
    <property type="entry name" value="MYB transcription factor"/>
    <property type="match status" value="1"/>
</dbReference>
<evidence type="ECO:0000256" key="7">
    <source>
        <dbReference type="ARBA" id="ARBA00057804"/>
    </source>
</evidence>